<evidence type="ECO:0000256" key="1">
    <source>
        <dbReference type="ARBA" id="ARBA00004123"/>
    </source>
</evidence>
<evidence type="ECO:0000313" key="7">
    <source>
        <dbReference type="Proteomes" id="UP000039324"/>
    </source>
</evidence>
<evidence type="ECO:0000256" key="4">
    <source>
        <dbReference type="ARBA" id="ARBA00023242"/>
    </source>
</evidence>
<keyword evidence="3" id="KW-0804">Transcription</keyword>
<evidence type="ECO:0000256" key="2">
    <source>
        <dbReference type="ARBA" id="ARBA00023015"/>
    </source>
</evidence>
<dbReference type="OMA" id="PAQINEK"/>
<dbReference type="AlphaFoldDB" id="A0A0G4IPN7"/>
<keyword evidence="2" id="KW-0805">Transcription regulation</keyword>
<protein>
    <recommendedName>
        <fullName evidence="5">Zinc-finger domain-containing protein</fullName>
    </recommendedName>
</protein>
<dbReference type="OrthoDB" id="298344at2759"/>
<sequence length="213" mass="23136">MSCAPYTGPDGASCHQCKSRRRLTDLYFCCFMPSKTRTCRKKFCKLCLDKFYDNAKPLKGDELMWTCPSCAGKCTCASCQRGADGNGSAPRRRTSSEIDLEISRDNIINGKTNALGTVFENDARQLLMTLTSLPGVRARINQFVALKGVDDQSKIEAIASLLNHGAFPTPLGDRQAQFHMPPGTDTIVGCDDGVVGVPSVPVADPDDSPFSFQ</sequence>
<dbReference type="Pfam" id="PF10497">
    <property type="entry name" value="zf-4CXXC_R1"/>
    <property type="match status" value="1"/>
</dbReference>
<name>A0A0G4IPN7_PLABS</name>
<feature type="domain" description="Zinc-finger" evidence="5">
    <location>
        <begin position="10"/>
        <end position="83"/>
    </location>
</feature>
<evidence type="ECO:0000313" key="6">
    <source>
        <dbReference type="EMBL" id="CEO97187.1"/>
    </source>
</evidence>
<reference evidence="6 7" key="1">
    <citation type="submission" date="2015-02" db="EMBL/GenBank/DDBJ databases">
        <authorList>
            <person name="Chooi Y.-H."/>
        </authorList>
    </citation>
    <scope>NUCLEOTIDE SEQUENCE [LARGE SCALE GENOMIC DNA]</scope>
    <source>
        <strain evidence="6">E3</strain>
    </source>
</reference>
<keyword evidence="7" id="KW-1185">Reference proteome</keyword>
<evidence type="ECO:0000259" key="5">
    <source>
        <dbReference type="Pfam" id="PF10497"/>
    </source>
</evidence>
<comment type="subcellular location">
    <subcellularLocation>
        <location evidence="1">Nucleus</location>
    </subcellularLocation>
</comment>
<proteinExistence type="predicted"/>
<dbReference type="GO" id="GO:0005634">
    <property type="term" value="C:nucleus"/>
    <property type="evidence" value="ECO:0007669"/>
    <property type="project" value="UniProtKB-SubCell"/>
</dbReference>
<dbReference type="InterPro" id="IPR018866">
    <property type="entry name" value="Znf-4CXXC_R1"/>
</dbReference>
<gene>
    <name evidence="6" type="ORF">PBRA_000532</name>
</gene>
<dbReference type="Proteomes" id="UP000039324">
    <property type="component" value="Unassembled WGS sequence"/>
</dbReference>
<organism evidence="6 7">
    <name type="scientific">Plasmodiophora brassicae</name>
    <name type="common">Clubroot disease agent</name>
    <dbReference type="NCBI Taxonomy" id="37360"/>
    <lineage>
        <taxon>Eukaryota</taxon>
        <taxon>Sar</taxon>
        <taxon>Rhizaria</taxon>
        <taxon>Endomyxa</taxon>
        <taxon>Phytomyxea</taxon>
        <taxon>Plasmodiophorida</taxon>
        <taxon>Plasmodiophoridae</taxon>
        <taxon>Plasmodiophora</taxon>
    </lineage>
</organism>
<evidence type="ECO:0000256" key="3">
    <source>
        <dbReference type="ARBA" id="ARBA00023163"/>
    </source>
</evidence>
<dbReference type="EMBL" id="CDSF01000079">
    <property type="protein sequence ID" value="CEO97187.1"/>
    <property type="molecule type" value="Genomic_DNA"/>
</dbReference>
<keyword evidence="4" id="KW-0539">Nucleus</keyword>
<accession>A0A0G4IPN7</accession>